<keyword evidence="6 8" id="KW-0675">Receptor</keyword>
<dbReference type="Proteomes" id="UP000007266">
    <property type="component" value="Linkage group 8"/>
</dbReference>
<reference evidence="9" key="1">
    <citation type="submission" date="2006-07" db="EMBL/GenBank/DDBJ databases">
        <authorList>
            <person name="Abdel-latief M."/>
        </authorList>
    </citation>
    <scope>NUCLEOTIDE SEQUENCE</scope>
</reference>
<feature type="transmembrane region" description="Helical" evidence="8">
    <location>
        <begin position="332"/>
        <end position="350"/>
    </location>
</feature>
<dbReference type="OMA" id="FTTERCF"/>
<keyword evidence="5 8" id="KW-0472">Membrane</keyword>
<dbReference type="GO" id="GO:0008049">
    <property type="term" value="P:male courtship behavior"/>
    <property type="evidence" value="ECO:0000318"/>
    <property type="project" value="GO_Central"/>
</dbReference>
<reference evidence="9" key="2">
    <citation type="journal article" date="2007" name="PLoS ONE">
        <title>A Family of Chemoreceptors in Tribolium castaneum (Tenebrionidae: Coleoptera).</title>
        <authorList>
            <person name="Abdel-Latief M."/>
        </authorList>
    </citation>
    <scope>NUCLEOTIDE SEQUENCE</scope>
</reference>
<evidence type="ECO:0000313" key="10">
    <source>
        <dbReference type="EMBL" id="EFA09283.1"/>
    </source>
</evidence>
<reference evidence="10 11" key="3">
    <citation type="journal article" date="2008" name="Nature">
        <title>The genome of the model beetle and pest Tribolium castaneum.</title>
        <authorList>
            <consortium name="Tribolium Genome Sequencing Consortium"/>
            <person name="Richards S."/>
            <person name="Gibbs R.A."/>
            <person name="Weinstock G.M."/>
            <person name="Brown S.J."/>
            <person name="Denell R."/>
            <person name="Beeman R.W."/>
            <person name="Gibbs R."/>
            <person name="Beeman R.W."/>
            <person name="Brown S.J."/>
            <person name="Bucher G."/>
            <person name="Friedrich M."/>
            <person name="Grimmelikhuijzen C.J."/>
            <person name="Klingler M."/>
            <person name="Lorenzen M."/>
            <person name="Richards S."/>
            <person name="Roth S."/>
            <person name="Schroder R."/>
            <person name="Tautz D."/>
            <person name="Zdobnov E.M."/>
            <person name="Muzny D."/>
            <person name="Gibbs R.A."/>
            <person name="Weinstock G.M."/>
            <person name="Attaway T."/>
            <person name="Bell S."/>
            <person name="Buhay C.J."/>
            <person name="Chandrabose M.N."/>
            <person name="Chavez D."/>
            <person name="Clerk-Blankenburg K.P."/>
            <person name="Cree A."/>
            <person name="Dao M."/>
            <person name="Davis C."/>
            <person name="Chacko J."/>
            <person name="Dinh H."/>
            <person name="Dugan-Rocha S."/>
            <person name="Fowler G."/>
            <person name="Garner T.T."/>
            <person name="Garnes J."/>
            <person name="Gnirke A."/>
            <person name="Hawes A."/>
            <person name="Hernandez J."/>
            <person name="Hines S."/>
            <person name="Holder M."/>
            <person name="Hume J."/>
            <person name="Jhangiani S.N."/>
            <person name="Joshi V."/>
            <person name="Khan Z.M."/>
            <person name="Jackson L."/>
            <person name="Kovar C."/>
            <person name="Kowis A."/>
            <person name="Lee S."/>
            <person name="Lewis L.R."/>
            <person name="Margolis J."/>
            <person name="Morgan M."/>
            <person name="Nazareth L.V."/>
            <person name="Nguyen N."/>
            <person name="Okwuonu G."/>
            <person name="Parker D."/>
            <person name="Richards S."/>
            <person name="Ruiz S.J."/>
            <person name="Santibanez J."/>
            <person name="Savard J."/>
            <person name="Scherer S.E."/>
            <person name="Schneider B."/>
            <person name="Sodergren E."/>
            <person name="Tautz D."/>
            <person name="Vattahil S."/>
            <person name="Villasana D."/>
            <person name="White C.S."/>
            <person name="Wright R."/>
            <person name="Park Y."/>
            <person name="Beeman R.W."/>
            <person name="Lord J."/>
            <person name="Oppert B."/>
            <person name="Lorenzen M."/>
            <person name="Brown S."/>
            <person name="Wang L."/>
            <person name="Savard J."/>
            <person name="Tautz D."/>
            <person name="Richards S."/>
            <person name="Weinstock G."/>
            <person name="Gibbs R.A."/>
            <person name="Liu Y."/>
            <person name="Worley K."/>
            <person name="Weinstock G."/>
            <person name="Elsik C.G."/>
            <person name="Reese J.T."/>
            <person name="Elhaik E."/>
            <person name="Landan G."/>
            <person name="Graur D."/>
            <person name="Arensburger P."/>
            <person name="Atkinson P."/>
            <person name="Beeman R.W."/>
            <person name="Beidler J."/>
            <person name="Brown S.J."/>
            <person name="Demuth J.P."/>
            <person name="Drury D.W."/>
            <person name="Du Y.Z."/>
            <person name="Fujiwara H."/>
            <person name="Lorenzen M."/>
            <person name="Maselli V."/>
            <person name="Osanai M."/>
            <person name="Park Y."/>
            <person name="Robertson H.M."/>
            <person name="Tu Z."/>
            <person name="Wang J.J."/>
            <person name="Wang S."/>
            <person name="Richards S."/>
            <person name="Song H."/>
            <person name="Zhang L."/>
            <person name="Sodergren E."/>
            <person name="Werner D."/>
            <person name="Stanke M."/>
            <person name="Morgenstern B."/>
            <person name="Solovyev V."/>
            <person name="Kosarev P."/>
            <person name="Brown G."/>
            <person name="Chen H.C."/>
            <person name="Ermolaeva O."/>
            <person name="Hlavina W."/>
            <person name="Kapustin Y."/>
            <person name="Kiryutin B."/>
            <person name="Kitts P."/>
            <person name="Maglott D."/>
            <person name="Pruitt K."/>
            <person name="Sapojnikov V."/>
            <person name="Souvorov A."/>
            <person name="Mackey A.J."/>
            <person name="Waterhouse R.M."/>
            <person name="Wyder S."/>
            <person name="Zdobnov E.M."/>
            <person name="Zdobnov E.M."/>
            <person name="Wyder S."/>
            <person name="Kriventseva E.V."/>
            <person name="Kadowaki T."/>
            <person name="Bork P."/>
            <person name="Aranda M."/>
            <person name="Bao R."/>
            <person name="Beermann A."/>
            <person name="Berns N."/>
            <person name="Bolognesi R."/>
            <person name="Bonneton F."/>
            <person name="Bopp D."/>
            <person name="Brown S.J."/>
            <person name="Bucher G."/>
            <person name="Butts T."/>
            <person name="Chaumot A."/>
            <person name="Denell R.E."/>
            <person name="Ferrier D.E."/>
            <person name="Friedrich M."/>
            <person name="Gordon C.M."/>
            <person name="Jindra M."/>
            <person name="Klingler M."/>
            <person name="Lan Q."/>
            <person name="Lattorff H.M."/>
            <person name="Laudet V."/>
            <person name="von Levetsow C."/>
            <person name="Liu Z."/>
            <person name="Lutz R."/>
            <person name="Lynch J.A."/>
            <person name="da Fonseca R.N."/>
            <person name="Posnien N."/>
            <person name="Reuter R."/>
            <person name="Roth S."/>
            <person name="Savard J."/>
            <person name="Schinko J.B."/>
            <person name="Schmitt C."/>
            <person name="Schoppmeier M."/>
            <person name="Schroder R."/>
            <person name="Shippy T.D."/>
            <person name="Simonnet F."/>
            <person name="Marques-Souza H."/>
            <person name="Tautz D."/>
            <person name="Tomoyasu Y."/>
            <person name="Trauner J."/>
            <person name="Van der Zee M."/>
            <person name="Vervoort M."/>
            <person name="Wittkopp N."/>
            <person name="Wimmer E.A."/>
            <person name="Yang X."/>
            <person name="Jones A.K."/>
            <person name="Sattelle D.B."/>
            <person name="Ebert P.R."/>
            <person name="Nelson D."/>
            <person name="Scott J.G."/>
            <person name="Beeman R.W."/>
            <person name="Muthukrishnan S."/>
            <person name="Kramer K.J."/>
            <person name="Arakane Y."/>
            <person name="Beeman R.W."/>
            <person name="Zhu Q."/>
            <person name="Hogenkamp D."/>
            <person name="Dixit R."/>
            <person name="Oppert B."/>
            <person name="Jiang H."/>
            <person name="Zou Z."/>
            <person name="Marshall J."/>
            <person name="Elpidina E."/>
            <person name="Vinokurov K."/>
            <person name="Oppert C."/>
            <person name="Zou Z."/>
            <person name="Evans J."/>
            <person name="Lu Z."/>
            <person name="Zhao P."/>
            <person name="Sumathipala N."/>
            <person name="Altincicek B."/>
            <person name="Vilcinskas A."/>
            <person name="Williams M."/>
            <person name="Hultmark D."/>
            <person name="Hetru C."/>
            <person name="Jiang H."/>
            <person name="Grimmelikhuijzen C.J."/>
            <person name="Hauser F."/>
            <person name="Cazzamali G."/>
            <person name="Williamson M."/>
            <person name="Park Y."/>
            <person name="Li B."/>
            <person name="Tanaka Y."/>
            <person name="Predel R."/>
            <person name="Neupert S."/>
            <person name="Schachtner J."/>
            <person name="Verleyen P."/>
            <person name="Raible F."/>
            <person name="Bork P."/>
            <person name="Friedrich M."/>
            <person name="Walden K.K."/>
            <person name="Robertson H.M."/>
            <person name="Angeli S."/>
            <person name="Foret S."/>
            <person name="Bucher G."/>
            <person name="Schuetz S."/>
            <person name="Maleszka R."/>
            <person name="Wimmer E.A."/>
            <person name="Beeman R.W."/>
            <person name="Lorenzen M."/>
            <person name="Tomoyasu Y."/>
            <person name="Miller S.C."/>
            <person name="Grossmann D."/>
            <person name="Bucher G."/>
        </authorList>
    </citation>
    <scope>NUCLEOTIDE SEQUENCE [LARGE SCALE GENOMIC DNA]</scope>
    <source>
        <strain evidence="10 11">Georgia GA2</strain>
    </source>
</reference>
<organism evidence="9">
    <name type="scientific">Tribolium castaneum</name>
    <name type="common">Red flour beetle</name>
    <dbReference type="NCBI Taxonomy" id="7070"/>
    <lineage>
        <taxon>Eukaryota</taxon>
        <taxon>Metazoa</taxon>
        <taxon>Ecdysozoa</taxon>
        <taxon>Arthropoda</taxon>
        <taxon>Hexapoda</taxon>
        <taxon>Insecta</taxon>
        <taxon>Pterygota</taxon>
        <taxon>Neoptera</taxon>
        <taxon>Endopterygota</taxon>
        <taxon>Coleoptera</taxon>
        <taxon>Polyphaga</taxon>
        <taxon>Cucujiformia</taxon>
        <taxon>Tenebrionidae</taxon>
        <taxon>Tenebrionidae incertae sedis</taxon>
        <taxon>Tribolium</taxon>
    </lineage>
</organism>
<evidence type="ECO:0000256" key="8">
    <source>
        <dbReference type="RuleBase" id="RU363108"/>
    </source>
</evidence>
<evidence type="ECO:0000256" key="3">
    <source>
        <dbReference type="ARBA" id="ARBA00022692"/>
    </source>
</evidence>
<dbReference type="GO" id="GO:0050909">
    <property type="term" value="P:sensory perception of taste"/>
    <property type="evidence" value="ECO:0007669"/>
    <property type="project" value="InterPro"/>
</dbReference>
<feature type="transmembrane region" description="Helical" evidence="8">
    <location>
        <begin position="34"/>
        <end position="53"/>
    </location>
</feature>
<name>A2AXA5_TRICA</name>
<evidence type="ECO:0000313" key="9">
    <source>
        <dbReference type="EMBL" id="CAL23176.2"/>
    </source>
</evidence>
<evidence type="ECO:0000256" key="4">
    <source>
        <dbReference type="ARBA" id="ARBA00022989"/>
    </source>
</evidence>
<keyword evidence="2 8" id="KW-1003">Cell membrane</keyword>
<dbReference type="GO" id="GO:0007165">
    <property type="term" value="P:signal transduction"/>
    <property type="evidence" value="ECO:0007669"/>
    <property type="project" value="UniProtKB-KW"/>
</dbReference>
<dbReference type="GO" id="GO:0030424">
    <property type="term" value="C:axon"/>
    <property type="evidence" value="ECO:0000318"/>
    <property type="project" value="GO_Central"/>
</dbReference>
<dbReference type="GO" id="GO:0030425">
    <property type="term" value="C:dendrite"/>
    <property type="evidence" value="ECO:0000318"/>
    <property type="project" value="GO_Central"/>
</dbReference>
<dbReference type="InParanoid" id="A2AXA5"/>
<evidence type="ECO:0000313" key="11">
    <source>
        <dbReference type="Proteomes" id="UP000007266"/>
    </source>
</evidence>
<protein>
    <recommendedName>
        <fullName evidence="8">Gustatory receptor</fullName>
    </recommendedName>
</protein>
<feature type="transmembrane region" description="Helical" evidence="8">
    <location>
        <begin position="73"/>
        <end position="89"/>
    </location>
</feature>
<proteinExistence type="inferred from homology"/>
<dbReference type="STRING" id="7070.A2AXA5"/>
<feature type="transmembrane region" description="Helical" evidence="8">
    <location>
        <begin position="211"/>
        <end position="229"/>
    </location>
</feature>
<evidence type="ECO:0000256" key="2">
    <source>
        <dbReference type="ARBA" id="ARBA00022475"/>
    </source>
</evidence>
<dbReference type="EMBL" id="KQ971361">
    <property type="protein sequence ID" value="EFA09283.1"/>
    <property type="molecule type" value="Genomic_DNA"/>
</dbReference>
<keyword evidence="4 8" id="KW-1133">Transmembrane helix</keyword>
<evidence type="ECO:0000256" key="5">
    <source>
        <dbReference type="ARBA" id="ARBA00023136"/>
    </source>
</evidence>
<dbReference type="PANTHER" id="PTHR21143:SF104">
    <property type="entry name" value="GUSTATORY RECEPTOR 8A-RELATED"/>
    <property type="match status" value="1"/>
</dbReference>
<dbReference type="GO" id="GO:0005886">
    <property type="term" value="C:plasma membrane"/>
    <property type="evidence" value="ECO:0007669"/>
    <property type="project" value="UniProtKB-SubCell"/>
</dbReference>
<evidence type="ECO:0000256" key="6">
    <source>
        <dbReference type="ARBA" id="ARBA00023170"/>
    </source>
</evidence>
<keyword evidence="11" id="KW-1185">Reference proteome</keyword>
<dbReference type="AlphaFoldDB" id="A2AXA5"/>
<dbReference type="Pfam" id="PF08395">
    <property type="entry name" value="7tm_7"/>
    <property type="match status" value="1"/>
</dbReference>
<dbReference type="GO" id="GO:0007635">
    <property type="term" value="P:chemosensory behavior"/>
    <property type="evidence" value="ECO:0000318"/>
    <property type="project" value="GO_Central"/>
</dbReference>
<dbReference type="InterPro" id="IPR013604">
    <property type="entry name" value="7TM_chemorcpt"/>
</dbReference>
<feature type="transmembrane region" description="Helical" evidence="8">
    <location>
        <begin position="115"/>
        <end position="135"/>
    </location>
</feature>
<dbReference type="FunCoup" id="A2AXA5">
    <property type="interactions" value="37"/>
</dbReference>
<reference evidence="10 11" key="4">
    <citation type="journal article" date="2010" name="Nucleic Acids Res.">
        <title>BeetleBase in 2010: revisions to provide comprehensive genomic information for Tribolium castaneum.</title>
        <authorList>
            <person name="Kim H.S."/>
            <person name="Murphy T."/>
            <person name="Xia J."/>
            <person name="Caragea D."/>
            <person name="Park Y."/>
            <person name="Beeman R.W."/>
            <person name="Lorenzen M.D."/>
            <person name="Butcher S."/>
            <person name="Manak J.R."/>
            <person name="Brown S.J."/>
        </authorList>
    </citation>
    <scope>GENOME REANNOTATION</scope>
    <source>
        <strain evidence="10 11">Georgia GA2</strain>
    </source>
</reference>
<comment type="subcellular location">
    <subcellularLocation>
        <location evidence="1 8">Cell membrane</location>
        <topology evidence="1 8">Multi-pass membrane protein</topology>
    </subcellularLocation>
</comment>
<dbReference type="GO" id="GO:0043025">
    <property type="term" value="C:neuronal cell body"/>
    <property type="evidence" value="ECO:0000318"/>
    <property type="project" value="GO_Central"/>
</dbReference>
<comment type="similarity">
    <text evidence="8">Belongs to the insect chemoreceptor superfamily. Gustatory receptor (GR) family.</text>
</comment>
<dbReference type="PANTHER" id="PTHR21143">
    <property type="entry name" value="INVERTEBRATE GUSTATORY RECEPTOR"/>
    <property type="match status" value="1"/>
</dbReference>
<accession>A2AXA5</accession>
<reference evidence="10" key="5">
    <citation type="submission" date="2014-11" db="EMBL/GenBank/DDBJ databases">
        <title>Tools and pipelines for BioNano data: molecule assembly pipeline and FASTA super scaffolding tool.</title>
        <authorList>
            <person name="Shelton J.M."/>
            <person name="Herndon N."/>
            <person name="Coleman C."/>
            <person name="Lu N."/>
            <person name="Brown S.J."/>
        </authorList>
    </citation>
    <scope>NUCLEOTIDE SEQUENCE</scope>
    <source>
        <strain evidence="10">Georgia GA2</strain>
    </source>
</reference>
<sequence>MDFQLLQIMFTIGKFFALTPRSIKLEKQTFIQKFYAVAFFLALSIGVVVSIYSKSFHRNEIHIKIVLMFFKEASLYCFNYYVIVVTTFYKRRTWTRLLKNLESCAKIKKTKRYCYYYYAFFGVHLAYGVVIIYSICVQTEKSVFDFLCRHTVEYFQNYIHFFYQLLLYLITDMILMRYKELNRVILDNMSRNHLFLVRRTETLAQILNQTVNFYNSAFGWPIAFLIFFATLDFLDNVDTIMYEKTNVTFVHLAVLNILRVGKNFVCLLSLIILCDCVVKEAQKSLVLTYEMRWYCQTATMEEKQELYEFSNFVSQHLPKFSAANFFDIERSTILSVLGTACTFLIIIVQFRNS</sequence>
<keyword evidence="7 8" id="KW-0807">Transducer</keyword>
<dbReference type="HOGENOM" id="CLU_060014_0_0_1"/>
<evidence type="ECO:0000256" key="1">
    <source>
        <dbReference type="ARBA" id="ARBA00004651"/>
    </source>
</evidence>
<feature type="transmembrane region" description="Helical" evidence="8">
    <location>
        <begin position="249"/>
        <end position="274"/>
    </location>
</feature>
<feature type="transmembrane region" description="Helical" evidence="8">
    <location>
        <begin position="155"/>
        <end position="175"/>
    </location>
</feature>
<comment type="function">
    <text evidence="8">Gustatory receptor which mediates acceptance or avoidance behavior, depending on its substrates.</text>
</comment>
<gene>
    <name evidence="9" type="primary">gr43</name>
    <name evidence="10" type="synonym">TcGr37</name>
    <name evidence="10" type="ORF">TcasGA2_TC030136</name>
</gene>
<dbReference type="EMBL" id="AM292364">
    <property type="protein sequence ID" value="CAL23176.2"/>
    <property type="molecule type" value="Genomic_DNA"/>
</dbReference>
<evidence type="ECO:0000256" key="7">
    <source>
        <dbReference type="ARBA" id="ARBA00023224"/>
    </source>
</evidence>
<keyword evidence="3 8" id="KW-0812">Transmembrane</keyword>